<dbReference type="EMBL" id="BMQL01000015">
    <property type="protein sequence ID" value="GGR12859.1"/>
    <property type="molecule type" value="Genomic_DNA"/>
</dbReference>
<evidence type="ECO:0000313" key="2">
    <source>
        <dbReference type="EMBL" id="GGR12859.1"/>
    </source>
</evidence>
<proteinExistence type="predicted"/>
<comment type="caution">
    <text evidence="2">The sequence shown here is derived from an EMBL/GenBank/DDBJ whole genome shotgun (WGS) entry which is preliminary data.</text>
</comment>
<keyword evidence="3" id="KW-1185">Reference proteome</keyword>
<gene>
    <name evidence="2" type="ORF">GCM10008957_27260</name>
</gene>
<reference evidence="2" key="2">
    <citation type="submission" date="2020-09" db="EMBL/GenBank/DDBJ databases">
        <authorList>
            <person name="Sun Q."/>
            <person name="Ohkuma M."/>
        </authorList>
    </citation>
    <scope>NUCLEOTIDE SEQUENCE</scope>
    <source>
        <strain evidence="2">JCM 31311</strain>
    </source>
</reference>
<evidence type="ECO:0000313" key="3">
    <source>
        <dbReference type="Proteomes" id="UP000603865"/>
    </source>
</evidence>
<keyword evidence="1" id="KW-0812">Transmembrane</keyword>
<evidence type="ECO:0000256" key="1">
    <source>
        <dbReference type="SAM" id="Phobius"/>
    </source>
</evidence>
<dbReference type="Proteomes" id="UP000603865">
    <property type="component" value="Unassembled WGS sequence"/>
</dbReference>
<feature type="transmembrane region" description="Helical" evidence="1">
    <location>
        <begin position="98"/>
        <end position="118"/>
    </location>
</feature>
<keyword evidence="1" id="KW-0472">Membrane</keyword>
<reference evidence="2" key="1">
    <citation type="journal article" date="2014" name="Int. J. Syst. Evol. Microbiol.">
        <title>Complete genome sequence of Corynebacterium casei LMG S-19264T (=DSM 44701T), isolated from a smear-ripened cheese.</title>
        <authorList>
            <consortium name="US DOE Joint Genome Institute (JGI-PGF)"/>
            <person name="Walter F."/>
            <person name="Albersmeier A."/>
            <person name="Kalinowski J."/>
            <person name="Ruckert C."/>
        </authorList>
    </citation>
    <scope>NUCLEOTIDE SEQUENCE</scope>
    <source>
        <strain evidence="2">JCM 31311</strain>
    </source>
</reference>
<feature type="transmembrane region" description="Helical" evidence="1">
    <location>
        <begin position="124"/>
        <end position="145"/>
    </location>
</feature>
<dbReference type="RefSeq" id="WP_189091069.1">
    <property type="nucleotide sequence ID" value="NZ_BMQL01000015.1"/>
</dbReference>
<sequence length="149" mass="15690">MTMINVPTVPSALALLPVTLRHPVQQVVAALRAAEITTPGDLLFWGAVRLRVWMVVTLAALLSSASAQSGSPTEFQTAIDGHASTFCKYLDILPSSKWVTVGALMFFLVGAGLMIFGGRGGNVYLFRAMGAIIILPSILALAKAFGIAC</sequence>
<organism evidence="2 3">
    <name type="scientific">Deinococcus ruber</name>
    <dbReference type="NCBI Taxonomy" id="1848197"/>
    <lineage>
        <taxon>Bacteria</taxon>
        <taxon>Thermotogati</taxon>
        <taxon>Deinococcota</taxon>
        <taxon>Deinococci</taxon>
        <taxon>Deinococcales</taxon>
        <taxon>Deinococcaceae</taxon>
        <taxon>Deinococcus</taxon>
    </lineage>
</organism>
<accession>A0A918C9U3</accession>
<name>A0A918C9U3_9DEIO</name>
<keyword evidence="1" id="KW-1133">Transmembrane helix</keyword>
<dbReference type="AlphaFoldDB" id="A0A918C9U3"/>
<protein>
    <submittedName>
        <fullName evidence="2">Uncharacterized protein</fullName>
    </submittedName>
</protein>